<keyword evidence="1" id="KW-0614">Plasmid</keyword>
<organism evidence="1 2">
    <name type="scientific">Pseudovibrio brasiliensis</name>
    <dbReference type="NCBI Taxonomy" id="1898042"/>
    <lineage>
        <taxon>Bacteria</taxon>
        <taxon>Pseudomonadati</taxon>
        <taxon>Pseudomonadota</taxon>
        <taxon>Alphaproteobacteria</taxon>
        <taxon>Hyphomicrobiales</taxon>
        <taxon>Stappiaceae</taxon>
        <taxon>Pseudovibrio</taxon>
    </lineage>
</organism>
<sequence length="169" mass="18485">MNEHSISAIEAWIGLHIELESWHLKVELGGAEIHPLEDGANLTYLTFLENFPAKNWSMIGDGAGWTPVAAMALSWCEGATWESVLKAWQSIESLDLESAVSNLAAQMTNPKFLPEPDLASVLKLGQSPGGAWVLLSALKLHGKLVQYDQAQVPHSSVHSILWPLIKEPI</sequence>
<name>A0ABX8AZ06_9HYPH</name>
<dbReference type="Proteomes" id="UP000680706">
    <property type="component" value="Plasmid pAb134-03"/>
</dbReference>
<reference evidence="1 2" key="1">
    <citation type="journal article" date="2021" name="Angew. Chem. Int. Ed. Engl.">
        <title>A novel family of nonribosomal peptides modulate collective behavior in Pseudovibrio bacteria isolated from marine sponges.</title>
        <authorList>
            <person name="Ioca L.P."/>
            <person name="Dai Y."/>
            <person name="Kunakom S."/>
            <person name="Diaz-Espinosa J."/>
            <person name="Krunic A."/>
            <person name="Crnkovic C.M."/>
            <person name="Orjala J."/>
            <person name="Sanchez L.M."/>
            <person name="Ferreira A.G."/>
            <person name="Berlinck R.G.S."/>
            <person name="Eustaquio A.S."/>
        </authorList>
    </citation>
    <scope>NUCLEOTIDE SEQUENCE [LARGE SCALE GENOMIC DNA]</scope>
    <source>
        <strain evidence="1 2">Ab134</strain>
        <plasmid evidence="1 2">pAb134-03</plasmid>
    </source>
</reference>
<dbReference type="RefSeq" id="WP_075701479.1">
    <property type="nucleotide sequence ID" value="NZ_CP074129.1"/>
</dbReference>
<keyword evidence="2" id="KW-1185">Reference proteome</keyword>
<evidence type="ECO:0000313" key="1">
    <source>
        <dbReference type="EMBL" id="QUS59065.1"/>
    </source>
</evidence>
<evidence type="ECO:0000313" key="2">
    <source>
        <dbReference type="Proteomes" id="UP000680706"/>
    </source>
</evidence>
<dbReference type="EMBL" id="CP074129">
    <property type="protein sequence ID" value="QUS59065.1"/>
    <property type="molecule type" value="Genomic_DNA"/>
</dbReference>
<accession>A0ABX8AZ06</accession>
<protein>
    <submittedName>
        <fullName evidence="1">Uncharacterized protein</fullName>
    </submittedName>
</protein>
<geneLocation type="plasmid" evidence="1 2">
    <name>pAb134-03</name>
</geneLocation>
<gene>
    <name evidence="1" type="ORF">KGB56_25970</name>
</gene>
<proteinExistence type="predicted"/>